<evidence type="ECO:0000259" key="2">
    <source>
        <dbReference type="Pfam" id="PF20167"/>
    </source>
</evidence>
<dbReference type="InParanoid" id="M1D8T4"/>
<dbReference type="Pfam" id="PF20167">
    <property type="entry name" value="Transposase_32"/>
    <property type="match status" value="1"/>
</dbReference>
<dbReference type="GO" id="GO:0009523">
    <property type="term" value="C:photosystem II"/>
    <property type="evidence" value="ECO:0000318"/>
    <property type="project" value="GO_Central"/>
</dbReference>
<evidence type="ECO:0000313" key="3">
    <source>
        <dbReference type="EnsemblPlants" id="PGSC0003DMT400085125"/>
    </source>
</evidence>
<dbReference type="PANTHER" id="PTHR33180:SF31">
    <property type="entry name" value="POLYPROTEIN PROTEIN"/>
    <property type="match status" value="1"/>
</dbReference>
<dbReference type="Gramene" id="PGSC0003DMT400085125">
    <property type="protein sequence ID" value="PGSC0003DMT400085125"/>
    <property type="gene ID" value="PGSC0003DMG400034696"/>
</dbReference>
<protein>
    <recommendedName>
        <fullName evidence="2">Putative plant transposon protein domain-containing protein</fullName>
    </recommendedName>
</protein>
<sequence length="393" mass="43103">MVWGVEIGCCSDIINVVFERAIEFEHDYKGLVTAQSLDDLNGWLAPLLSSVTPRWIDTGVQIEKKDLNVAARYWFGFTSSSIMPSHNESILWHKNADCVGSVLGKRQLNLGLIIEQEIAMRAKQRQTSLPFTVLITELYRCAGVPRDTIREFDVSPSSSTDIRRIEVEFTKKRLIGGGQPWPSGTSASTSASTSALHTSGTSTSSQKPRITQVMILKMGQLIQSADVSATRLERDVPYMINAAILAALTPLHGSFNDLTARVTTCESRKDVDYLKSTDFTSLIQTADDVETPETSGIPPNTTRDIHREEVAVDESDDETDKEQIEMQEASIYKDLSALRKAERDLGDIDVTEEIWIDVVVQASLGKAPVAGSNGAGPSEVTPGIDAQTNREIA</sequence>
<feature type="region of interest" description="Disordered" evidence="1">
    <location>
        <begin position="368"/>
        <end position="393"/>
    </location>
</feature>
<dbReference type="Proteomes" id="UP000011115">
    <property type="component" value="Unassembled WGS sequence"/>
</dbReference>
<dbReference type="EnsemblPlants" id="PGSC0003DMT400085125">
    <property type="protein sequence ID" value="PGSC0003DMT400085125"/>
    <property type="gene ID" value="PGSC0003DMG400034696"/>
</dbReference>
<name>M1D8T4_SOLTU</name>
<accession>M1D8T4</accession>
<proteinExistence type="predicted"/>
<organism evidence="3 4">
    <name type="scientific">Solanum tuberosum</name>
    <name type="common">Potato</name>
    <dbReference type="NCBI Taxonomy" id="4113"/>
    <lineage>
        <taxon>Eukaryota</taxon>
        <taxon>Viridiplantae</taxon>
        <taxon>Streptophyta</taxon>
        <taxon>Embryophyta</taxon>
        <taxon>Tracheophyta</taxon>
        <taxon>Spermatophyta</taxon>
        <taxon>Magnoliopsida</taxon>
        <taxon>eudicotyledons</taxon>
        <taxon>Gunneridae</taxon>
        <taxon>Pentapetalae</taxon>
        <taxon>asterids</taxon>
        <taxon>lamiids</taxon>
        <taxon>Solanales</taxon>
        <taxon>Solanaceae</taxon>
        <taxon>Solanoideae</taxon>
        <taxon>Solaneae</taxon>
        <taxon>Solanum</taxon>
    </lineage>
</organism>
<dbReference type="PANTHER" id="PTHR33180">
    <property type="entry name" value="PHOTOSYSTEM II CP43 REACTION CENTER PROTEIN"/>
    <property type="match status" value="1"/>
</dbReference>
<keyword evidence="4" id="KW-1185">Reference proteome</keyword>
<dbReference type="GO" id="GO:0009579">
    <property type="term" value="C:thylakoid"/>
    <property type="evidence" value="ECO:0000318"/>
    <property type="project" value="GO_Central"/>
</dbReference>
<reference evidence="3" key="2">
    <citation type="submission" date="2015-06" db="UniProtKB">
        <authorList>
            <consortium name="EnsemblPlants"/>
        </authorList>
    </citation>
    <scope>IDENTIFICATION</scope>
    <source>
        <strain evidence="3">DM1-3 516 R44</strain>
    </source>
</reference>
<dbReference type="InterPro" id="IPR046796">
    <property type="entry name" value="Transposase_32_dom"/>
</dbReference>
<reference evidence="4" key="1">
    <citation type="journal article" date="2011" name="Nature">
        <title>Genome sequence and analysis of the tuber crop potato.</title>
        <authorList>
            <consortium name="The Potato Genome Sequencing Consortium"/>
        </authorList>
    </citation>
    <scope>NUCLEOTIDE SEQUENCE [LARGE SCALE GENOMIC DNA]</scope>
    <source>
        <strain evidence="4">cv. DM1-3 516 R44</strain>
    </source>
</reference>
<feature type="domain" description="Putative plant transposon protein" evidence="2">
    <location>
        <begin position="1"/>
        <end position="145"/>
    </location>
</feature>
<dbReference type="AlphaFoldDB" id="M1D8T4"/>
<dbReference type="PaxDb" id="4113-PGSC0003DMT400085125"/>
<evidence type="ECO:0000256" key="1">
    <source>
        <dbReference type="SAM" id="MobiDB-lite"/>
    </source>
</evidence>
<feature type="region of interest" description="Disordered" evidence="1">
    <location>
        <begin position="176"/>
        <end position="207"/>
    </location>
</feature>
<feature type="compositionally biased region" description="Low complexity" evidence="1">
    <location>
        <begin position="183"/>
        <end position="205"/>
    </location>
</feature>
<dbReference type="HOGENOM" id="CLU_029307_2_3_1"/>
<evidence type="ECO:0000313" key="4">
    <source>
        <dbReference type="Proteomes" id="UP000011115"/>
    </source>
</evidence>